<evidence type="ECO:0000256" key="7">
    <source>
        <dbReference type="ARBA" id="ARBA00023160"/>
    </source>
</evidence>
<dbReference type="HAMAP" id="MF_00101">
    <property type="entry name" value="AcpS"/>
    <property type="match status" value="1"/>
</dbReference>
<evidence type="ECO:0000256" key="4">
    <source>
        <dbReference type="ARBA" id="ARBA00022832"/>
    </source>
</evidence>
<comment type="subcellular location">
    <subcellularLocation>
        <location evidence="10">Cytoplasm</location>
    </subcellularLocation>
</comment>
<dbReference type="InterPro" id="IPR002582">
    <property type="entry name" value="ACPS"/>
</dbReference>
<dbReference type="OrthoDB" id="517356at2"/>
<evidence type="ECO:0000313" key="12">
    <source>
        <dbReference type="EMBL" id="KFC79064.1"/>
    </source>
</evidence>
<dbReference type="RefSeq" id="WP_034497740.1">
    <property type="nucleotide sequence ID" value="NZ_JMPI01000052.1"/>
</dbReference>
<evidence type="ECO:0000256" key="8">
    <source>
        <dbReference type="ARBA" id="ARBA00050875"/>
    </source>
</evidence>
<evidence type="ECO:0000256" key="3">
    <source>
        <dbReference type="ARBA" id="ARBA00022723"/>
    </source>
</evidence>
<evidence type="ECO:0000256" key="2">
    <source>
        <dbReference type="ARBA" id="ARBA00022679"/>
    </source>
</evidence>
<dbReference type="InterPro" id="IPR008278">
    <property type="entry name" value="4-PPantetheinyl_Trfase_dom"/>
</dbReference>
<protein>
    <recommendedName>
        <fullName evidence="10">Holo-[acyl-carrier-protein] synthase</fullName>
        <shortName evidence="10">Holo-ACP synthase</shortName>
        <ecNumber evidence="10">2.7.8.7</ecNumber>
    </recommendedName>
    <alternativeName>
        <fullName evidence="10">4'-phosphopantetheinyl transferase AcpS</fullName>
    </alternativeName>
</protein>
<comment type="caution">
    <text evidence="12">The sequence shown here is derived from an EMBL/GenBank/DDBJ whole genome shotgun (WGS) entry which is preliminary data.</text>
</comment>
<evidence type="ECO:0000313" key="13">
    <source>
        <dbReference type="Proteomes" id="UP000028653"/>
    </source>
</evidence>
<keyword evidence="3 10" id="KW-0479">Metal-binding</keyword>
<evidence type="ECO:0000256" key="5">
    <source>
        <dbReference type="ARBA" id="ARBA00022842"/>
    </source>
</evidence>
<keyword evidence="4 10" id="KW-0276">Fatty acid metabolism</keyword>
<keyword evidence="10" id="KW-0963">Cytoplasm</keyword>
<keyword evidence="13" id="KW-1185">Reference proteome</keyword>
<feature type="domain" description="4'-phosphopantetheinyl transferase" evidence="11">
    <location>
        <begin position="5"/>
        <end position="120"/>
    </location>
</feature>
<dbReference type="NCBIfam" id="TIGR00556">
    <property type="entry name" value="pantethn_trn"/>
    <property type="match status" value="1"/>
</dbReference>
<dbReference type="GO" id="GO:0006633">
    <property type="term" value="P:fatty acid biosynthetic process"/>
    <property type="evidence" value="ECO:0007669"/>
    <property type="project" value="UniProtKB-UniRule"/>
</dbReference>
<dbReference type="Gene3D" id="3.90.470.20">
    <property type="entry name" value="4'-phosphopantetheinyl transferase domain"/>
    <property type="match status" value="1"/>
</dbReference>
<comment type="catalytic activity">
    <reaction evidence="8 10">
        <text>apo-[ACP] + CoA = holo-[ACP] + adenosine 3',5'-bisphosphate + H(+)</text>
        <dbReference type="Rhea" id="RHEA:12068"/>
        <dbReference type="Rhea" id="RHEA-COMP:9685"/>
        <dbReference type="Rhea" id="RHEA-COMP:9690"/>
        <dbReference type="ChEBI" id="CHEBI:15378"/>
        <dbReference type="ChEBI" id="CHEBI:29999"/>
        <dbReference type="ChEBI" id="CHEBI:57287"/>
        <dbReference type="ChEBI" id="CHEBI:58343"/>
        <dbReference type="ChEBI" id="CHEBI:64479"/>
        <dbReference type="EC" id="2.7.8.7"/>
    </reaction>
</comment>
<feature type="binding site" evidence="10">
    <location>
        <position position="9"/>
    </location>
    <ligand>
        <name>Mg(2+)</name>
        <dbReference type="ChEBI" id="CHEBI:18420"/>
    </ligand>
</feature>
<dbReference type="SUPFAM" id="SSF56214">
    <property type="entry name" value="4'-phosphopantetheinyl transferase"/>
    <property type="match status" value="1"/>
</dbReference>
<keyword evidence="2 10" id="KW-0808">Transferase</keyword>
<keyword evidence="1 10" id="KW-0444">Lipid biosynthesis</keyword>
<evidence type="ECO:0000256" key="9">
    <source>
        <dbReference type="ARBA" id="ARBA00054726"/>
    </source>
</evidence>
<dbReference type="STRING" id="1006004.GBAG_3111"/>
<proteinExistence type="inferred from homology"/>
<evidence type="ECO:0000256" key="1">
    <source>
        <dbReference type="ARBA" id="ARBA00022516"/>
    </source>
</evidence>
<dbReference type="GO" id="GO:0000287">
    <property type="term" value="F:magnesium ion binding"/>
    <property type="evidence" value="ECO:0007669"/>
    <property type="project" value="UniProtKB-UniRule"/>
</dbReference>
<reference evidence="12 13" key="1">
    <citation type="submission" date="2014-05" db="EMBL/GenBank/DDBJ databases">
        <title>ATOL: Assembling a taxonomically balanced genome-scale reconstruction of the evolutionary history of the Enterobacteriaceae.</title>
        <authorList>
            <person name="Plunkett G.III."/>
            <person name="Neeno-Eckwall E.C."/>
            <person name="Glasner J.D."/>
            <person name="Perna N.T."/>
        </authorList>
    </citation>
    <scope>NUCLEOTIDE SEQUENCE [LARGE SCALE GENOMIC DNA]</scope>
    <source>
        <strain evidence="12 13">ATCC 33320</strain>
    </source>
</reference>
<sequence>MAILGLGTDIVEIARIEGVISRSGDRLAKRVLSANEWLQYQAHQQPVRFLAKRFAVKEAAAKAFGTGIRNGLAFNQFEVFNDPLGKPQLRFWEEAERLAERMGVRSVHVTLADERHYACATVIIEN</sequence>
<comment type="similarity">
    <text evidence="10">Belongs to the P-Pant transferase superfamily. AcpS family.</text>
</comment>
<gene>
    <name evidence="10 12" type="primary">acpS</name>
    <name evidence="12" type="ORF">GBAG_3111</name>
</gene>
<comment type="function">
    <text evidence="9">Transfers the 4'-phosphopantetheine moiety from coenzyme A to the 'Ser-36' of acyl-carrier-protein.</text>
</comment>
<keyword evidence="6 10" id="KW-0443">Lipid metabolism</keyword>
<dbReference type="Proteomes" id="UP000028653">
    <property type="component" value="Unassembled WGS sequence"/>
</dbReference>
<comment type="function">
    <text evidence="10">Transfers the 4'-phosphopantetheine moiety from coenzyme A to a Ser of acyl-carrier-protein.</text>
</comment>
<dbReference type="GO" id="GO:0005737">
    <property type="term" value="C:cytoplasm"/>
    <property type="evidence" value="ECO:0007669"/>
    <property type="project" value="UniProtKB-SubCell"/>
</dbReference>
<dbReference type="NCBIfam" id="TIGR00516">
    <property type="entry name" value="acpS"/>
    <property type="match status" value="1"/>
</dbReference>
<name>A0A085G5R9_9ENTR</name>
<accession>A0A085G5R9</accession>
<keyword evidence="5 10" id="KW-0460">Magnesium</keyword>
<organism evidence="12 13">
    <name type="scientific">Buttiauxella agrestis ATCC 33320</name>
    <dbReference type="NCBI Taxonomy" id="1006004"/>
    <lineage>
        <taxon>Bacteria</taxon>
        <taxon>Pseudomonadati</taxon>
        <taxon>Pseudomonadota</taxon>
        <taxon>Gammaproteobacteria</taxon>
        <taxon>Enterobacterales</taxon>
        <taxon>Enterobacteriaceae</taxon>
        <taxon>Buttiauxella</taxon>
    </lineage>
</organism>
<feature type="binding site" evidence="10">
    <location>
        <position position="58"/>
    </location>
    <ligand>
        <name>Mg(2+)</name>
        <dbReference type="ChEBI" id="CHEBI:18420"/>
    </ligand>
</feature>
<dbReference type="FunFam" id="3.90.470.20:FF:000001">
    <property type="entry name" value="Holo-[acyl-carrier-protein] synthase"/>
    <property type="match status" value="1"/>
</dbReference>
<dbReference type="GO" id="GO:0008897">
    <property type="term" value="F:holo-[acyl-carrier-protein] synthase activity"/>
    <property type="evidence" value="ECO:0007669"/>
    <property type="project" value="UniProtKB-UniRule"/>
</dbReference>
<dbReference type="Pfam" id="PF01648">
    <property type="entry name" value="ACPS"/>
    <property type="match status" value="1"/>
</dbReference>
<evidence type="ECO:0000256" key="6">
    <source>
        <dbReference type="ARBA" id="ARBA00023098"/>
    </source>
</evidence>
<dbReference type="AlphaFoldDB" id="A0A085G5R9"/>
<dbReference type="EC" id="2.7.8.7" evidence="10"/>
<keyword evidence="7 10" id="KW-0275">Fatty acid biosynthesis</keyword>
<dbReference type="EMBL" id="JMPI01000052">
    <property type="protein sequence ID" value="KFC79064.1"/>
    <property type="molecule type" value="Genomic_DNA"/>
</dbReference>
<evidence type="ECO:0000259" key="11">
    <source>
        <dbReference type="Pfam" id="PF01648"/>
    </source>
</evidence>
<dbReference type="InterPro" id="IPR004568">
    <property type="entry name" value="Ppantetheine-prot_Trfase_dom"/>
</dbReference>
<comment type="cofactor">
    <cofactor evidence="10">
        <name>Mg(2+)</name>
        <dbReference type="ChEBI" id="CHEBI:18420"/>
    </cofactor>
</comment>
<evidence type="ECO:0000256" key="10">
    <source>
        <dbReference type="HAMAP-Rule" id="MF_00101"/>
    </source>
</evidence>
<dbReference type="InterPro" id="IPR037143">
    <property type="entry name" value="4-PPantetheinyl_Trfase_dom_sf"/>
</dbReference>
<dbReference type="eggNOG" id="COG0736">
    <property type="taxonomic scope" value="Bacteria"/>
</dbReference>